<accession>A0AAX2RQW7</accession>
<evidence type="ECO:0000256" key="2">
    <source>
        <dbReference type="SAM" id="SignalP"/>
    </source>
</evidence>
<comment type="caution">
    <text evidence="3">The sequence shown here is derived from an EMBL/GenBank/DDBJ whole genome shotgun (WGS) entry which is preliminary data.</text>
</comment>
<evidence type="ECO:0000313" key="3">
    <source>
        <dbReference type="EMBL" id="TEU46208.1"/>
    </source>
</evidence>
<gene>
    <name evidence="3" type="ORF">E3D37_18010</name>
</gene>
<sequence length="141" mass="15314">MAFPRKLAIAITALGMASAVAIAGTPAAGDSAAHDAHHPNKAAAKAPGKSNREANDQMQAMRAMHEKMMNAKTPEERAALMDEQMKVMQNGMGMMEMMGAHSSGMPMSSRQGSMEMRMDMMQMMMQAMMDRQAAREHPAEK</sequence>
<feature type="signal peptide" evidence="2">
    <location>
        <begin position="1"/>
        <end position="23"/>
    </location>
</feature>
<dbReference type="EMBL" id="SNSQ01000019">
    <property type="protein sequence ID" value="TEU46208.1"/>
    <property type="molecule type" value="Genomic_DNA"/>
</dbReference>
<dbReference type="Proteomes" id="UP000298234">
    <property type="component" value="Unassembled WGS sequence"/>
</dbReference>
<feature type="region of interest" description="Disordered" evidence="1">
    <location>
        <begin position="29"/>
        <end position="58"/>
    </location>
</feature>
<evidence type="ECO:0000313" key="4">
    <source>
        <dbReference type="Proteomes" id="UP000298234"/>
    </source>
</evidence>
<name>A0AAX2RQW7_BURCE</name>
<feature type="chain" id="PRO_5043343109" evidence="2">
    <location>
        <begin position="24"/>
        <end position="141"/>
    </location>
</feature>
<proteinExistence type="predicted"/>
<organism evidence="3 4">
    <name type="scientific">Burkholderia cepacia</name>
    <name type="common">Pseudomonas cepacia</name>
    <dbReference type="NCBI Taxonomy" id="292"/>
    <lineage>
        <taxon>Bacteria</taxon>
        <taxon>Pseudomonadati</taxon>
        <taxon>Pseudomonadota</taxon>
        <taxon>Betaproteobacteria</taxon>
        <taxon>Burkholderiales</taxon>
        <taxon>Burkholderiaceae</taxon>
        <taxon>Burkholderia</taxon>
        <taxon>Burkholderia cepacia complex</taxon>
    </lineage>
</organism>
<reference evidence="3 4" key="1">
    <citation type="submission" date="2019-03" db="EMBL/GenBank/DDBJ databases">
        <title>Burkholderia cepacia outbreak.</title>
        <authorList>
            <person name="Farzana R."/>
            <person name="Walsh T.R."/>
        </authorList>
    </citation>
    <scope>NUCLEOTIDE SEQUENCE [LARGE SCALE GENOMIC DNA]</scope>
    <source>
        <strain evidence="4">d13</strain>
    </source>
</reference>
<evidence type="ECO:0000256" key="1">
    <source>
        <dbReference type="SAM" id="MobiDB-lite"/>
    </source>
</evidence>
<dbReference type="AlphaFoldDB" id="A0AAX2RQW7"/>
<keyword evidence="2" id="KW-0732">Signal</keyword>
<protein>
    <submittedName>
        <fullName evidence="3">Uncharacterized protein</fullName>
    </submittedName>
</protein>